<sequence>MQYSTVLQPVFFILFLITCTAWASAIPVNALDVGDTAMMAGANFIPYLEQRDPEGTLVEEASLNVFDPEADVDIYIPDELLTNNPSFDLPIKPSFVKRTFGAPACWKAPNGYGHRNVALQGVRWLRENPNIDMVVPKGFKCGVAWCRNYKTHKTAIIVCAWQGFRVKSSRVAAAAEKLANTCRRENWKVNGLLKDTSGYDIRVSGAGCG</sequence>
<dbReference type="AlphaFoldDB" id="A0AAV9WDK9"/>
<gene>
    <name evidence="2" type="ORF">TWF481_005333</name>
</gene>
<accession>A0AAV9WDK9</accession>
<feature type="signal peptide" evidence="1">
    <location>
        <begin position="1"/>
        <end position="25"/>
    </location>
</feature>
<protein>
    <recommendedName>
        <fullName evidence="4">Secreted protein</fullName>
    </recommendedName>
</protein>
<name>A0AAV9WDK9_9PEZI</name>
<evidence type="ECO:0008006" key="4">
    <source>
        <dbReference type="Google" id="ProtNLM"/>
    </source>
</evidence>
<organism evidence="2 3">
    <name type="scientific">Arthrobotrys musiformis</name>
    <dbReference type="NCBI Taxonomy" id="47236"/>
    <lineage>
        <taxon>Eukaryota</taxon>
        <taxon>Fungi</taxon>
        <taxon>Dikarya</taxon>
        <taxon>Ascomycota</taxon>
        <taxon>Pezizomycotina</taxon>
        <taxon>Orbiliomycetes</taxon>
        <taxon>Orbiliales</taxon>
        <taxon>Orbiliaceae</taxon>
        <taxon>Arthrobotrys</taxon>
    </lineage>
</organism>
<keyword evidence="1" id="KW-0732">Signal</keyword>
<comment type="caution">
    <text evidence="2">The sequence shown here is derived from an EMBL/GenBank/DDBJ whole genome shotgun (WGS) entry which is preliminary data.</text>
</comment>
<keyword evidence="3" id="KW-1185">Reference proteome</keyword>
<evidence type="ECO:0000256" key="1">
    <source>
        <dbReference type="SAM" id="SignalP"/>
    </source>
</evidence>
<evidence type="ECO:0000313" key="2">
    <source>
        <dbReference type="EMBL" id="KAK6506873.1"/>
    </source>
</evidence>
<reference evidence="2 3" key="1">
    <citation type="submission" date="2023-08" db="EMBL/GenBank/DDBJ databases">
        <authorList>
            <person name="Palmer J.M."/>
        </authorList>
    </citation>
    <scope>NUCLEOTIDE SEQUENCE [LARGE SCALE GENOMIC DNA]</scope>
    <source>
        <strain evidence="2 3">TWF481</strain>
    </source>
</reference>
<feature type="chain" id="PRO_5043990261" description="Secreted protein" evidence="1">
    <location>
        <begin position="26"/>
        <end position="209"/>
    </location>
</feature>
<evidence type="ECO:0000313" key="3">
    <source>
        <dbReference type="Proteomes" id="UP001370758"/>
    </source>
</evidence>
<proteinExistence type="predicted"/>
<dbReference type="EMBL" id="JAVHJL010000003">
    <property type="protein sequence ID" value="KAK6506873.1"/>
    <property type="molecule type" value="Genomic_DNA"/>
</dbReference>
<dbReference type="Proteomes" id="UP001370758">
    <property type="component" value="Unassembled WGS sequence"/>
</dbReference>